<evidence type="ECO:0000256" key="7">
    <source>
        <dbReference type="ARBA" id="ARBA00023125"/>
    </source>
</evidence>
<dbReference type="NCBIfam" id="TIGR01950">
    <property type="entry name" value="SoxR"/>
    <property type="match status" value="1"/>
</dbReference>
<dbReference type="GO" id="GO:0003677">
    <property type="term" value="F:DNA binding"/>
    <property type="evidence" value="ECO:0007669"/>
    <property type="project" value="UniProtKB-KW"/>
</dbReference>
<keyword evidence="2" id="KW-0001">2Fe-2S</keyword>
<keyword evidence="7" id="KW-0238">DNA-binding</keyword>
<keyword evidence="8" id="KW-0804">Transcription</keyword>
<dbReference type="Gene3D" id="1.10.1660.10">
    <property type="match status" value="1"/>
</dbReference>
<dbReference type="InterPro" id="IPR015358">
    <property type="entry name" value="Tscrpt_reg_MerR_DNA-bd"/>
</dbReference>
<reference evidence="10" key="1">
    <citation type="journal article" date="2021" name="PeerJ">
        <title>Extensive microbial diversity within the chicken gut microbiome revealed by metagenomics and culture.</title>
        <authorList>
            <person name="Gilroy R."/>
            <person name="Ravi A."/>
            <person name="Getino M."/>
            <person name="Pursley I."/>
            <person name="Horton D.L."/>
            <person name="Alikhan N.F."/>
            <person name="Baker D."/>
            <person name="Gharbi K."/>
            <person name="Hall N."/>
            <person name="Watson M."/>
            <person name="Adriaenssens E.M."/>
            <person name="Foster-Nyarko E."/>
            <person name="Jarju S."/>
            <person name="Secka A."/>
            <person name="Antonio M."/>
            <person name="Oren A."/>
            <person name="Chaudhuri R.R."/>
            <person name="La Ragione R."/>
            <person name="Hildebrand F."/>
            <person name="Pallen M.J."/>
        </authorList>
    </citation>
    <scope>NUCLEOTIDE SEQUENCE</scope>
    <source>
        <strain evidence="10">CHK160-9182</strain>
    </source>
</reference>
<dbReference type="GO" id="GO:0003700">
    <property type="term" value="F:DNA-binding transcription factor activity"/>
    <property type="evidence" value="ECO:0007669"/>
    <property type="project" value="InterPro"/>
</dbReference>
<dbReference type="Pfam" id="PF00376">
    <property type="entry name" value="MerR"/>
    <property type="match status" value="1"/>
</dbReference>
<gene>
    <name evidence="10" type="primary">soxR</name>
    <name evidence="10" type="ORF">H9889_07135</name>
</gene>
<dbReference type="PANTHER" id="PTHR30204:SF0">
    <property type="entry name" value="REDOX-SENSITIVE TRANSCRIPTIONAL ACTIVATOR SOXR"/>
    <property type="match status" value="1"/>
</dbReference>
<dbReference type="SUPFAM" id="SSF46955">
    <property type="entry name" value="Putative DNA-binding domain"/>
    <property type="match status" value="1"/>
</dbReference>
<keyword evidence="3" id="KW-0479">Metal-binding</keyword>
<evidence type="ECO:0000256" key="2">
    <source>
        <dbReference type="ARBA" id="ARBA00022714"/>
    </source>
</evidence>
<dbReference type="SMART" id="SM00422">
    <property type="entry name" value="HTH_MERR"/>
    <property type="match status" value="1"/>
</dbReference>
<organism evidence="10 11">
    <name type="scientific">Candidatus Ignatzschineria merdigallinarum</name>
    <dbReference type="NCBI Taxonomy" id="2838621"/>
    <lineage>
        <taxon>Bacteria</taxon>
        <taxon>Pseudomonadati</taxon>
        <taxon>Pseudomonadota</taxon>
        <taxon>Gammaproteobacteria</taxon>
        <taxon>Cardiobacteriales</taxon>
        <taxon>Ignatzschineriaceae</taxon>
        <taxon>Ignatzschineria</taxon>
    </lineage>
</organism>
<dbReference type="AlphaFoldDB" id="A0A9D1TVH4"/>
<feature type="domain" description="HTH merR-type" evidence="9">
    <location>
        <begin position="11"/>
        <end position="79"/>
    </location>
</feature>
<dbReference type="GO" id="GO:0046872">
    <property type="term" value="F:metal ion binding"/>
    <property type="evidence" value="ECO:0007669"/>
    <property type="project" value="UniProtKB-KW"/>
</dbReference>
<evidence type="ECO:0000256" key="1">
    <source>
        <dbReference type="ARBA" id="ARBA00014474"/>
    </source>
</evidence>
<evidence type="ECO:0000256" key="5">
    <source>
        <dbReference type="ARBA" id="ARBA00023014"/>
    </source>
</evidence>
<keyword evidence="6" id="KW-0805">Transcription regulation</keyword>
<sequence length="175" mass="19942">MTTTKYDTHRLMTIGEVSQRSGVPISTIHFYEEKGLIKSTRNAANHRRFRSYVLRYIAIIKIAQLTGISLADVKKTLGEYPEDAKLSVDAWQSISSHWREDLNQRITYLIRLRDELDSCIGCGCLSMDSCPLRNPNDFLGAQKSGPVILERELDVERDSLLPAFQDLHSIKIEES</sequence>
<proteinExistence type="predicted"/>
<dbReference type="PROSITE" id="PS50937">
    <property type="entry name" value="HTH_MERR_2"/>
    <property type="match status" value="1"/>
</dbReference>
<accession>A0A9D1TVH4</accession>
<dbReference type="Pfam" id="PF09278">
    <property type="entry name" value="MerR-DNA-bind"/>
    <property type="match status" value="1"/>
</dbReference>
<keyword evidence="4" id="KW-0408">Iron</keyword>
<dbReference type="PANTHER" id="PTHR30204">
    <property type="entry name" value="REDOX-CYCLING DRUG-SENSING TRANSCRIPTIONAL ACTIVATOR SOXR"/>
    <property type="match status" value="1"/>
</dbReference>
<dbReference type="InterPro" id="IPR009061">
    <property type="entry name" value="DNA-bd_dom_put_sf"/>
</dbReference>
<dbReference type="GO" id="GO:0051537">
    <property type="term" value="F:2 iron, 2 sulfur cluster binding"/>
    <property type="evidence" value="ECO:0007669"/>
    <property type="project" value="UniProtKB-KW"/>
</dbReference>
<name>A0A9D1TVH4_9GAMM</name>
<dbReference type="EMBL" id="DXHP01000160">
    <property type="protein sequence ID" value="HIW07084.1"/>
    <property type="molecule type" value="Genomic_DNA"/>
</dbReference>
<evidence type="ECO:0000259" key="9">
    <source>
        <dbReference type="PROSITE" id="PS50937"/>
    </source>
</evidence>
<evidence type="ECO:0000313" key="10">
    <source>
        <dbReference type="EMBL" id="HIW07084.1"/>
    </source>
</evidence>
<dbReference type="PRINTS" id="PR00040">
    <property type="entry name" value="HTHMERR"/>
</dbReference>
<dbReference type="CDD" id="cd01110">
    <property type="entry name" value="HTH_SoxR"/>
    <property type="match status" value="1"/>
</dbReference>
<comment type="caution">
    <text evidence="10">The sequence shown here is derived from an EMBL/GenBank/DDBJ whole genome shotgun (WGS) entry which is preliminary data.</text>
</comment>
<evidence type="ECO:0000256" key="6">
    <source>
        <dbReference type="ARBA" id="ARBA00023015"/>
    </source>
</evidence>
<keyword evidence="5" id="KW-0411">Iron-sulfur</keyword>
<dbReference type="InterPro" id="IPR000551">
    <property type="entry name" value="MerR-type_HTH_dom"/>
</dbReference>
<evidence type="ECO:0000256" key="8">
    <source>
        <dbReference type="ARBA" id="ARBA00023163"/>
    </source>
</evidence>
<dbReference type="InterPro" id="IPR047057">
    <property type="entry name" value="MerR_fam"/>
</dbReference>
<dbReference type="Proteomes" id="UP000823934">
    <property type="component" value="Unassembled WGS sequence"/>
</dbReference>
<dbReference type="GO" id="GO:0006979">
    <property type="term" value="P:response to oxidative stress"/>
    <property type="evidence" value="ECO:0007669"/>
    <property type="project" value="InterPro"/>
</dbReference>
<evidence type="ECO:0000313" key="11">
    <source>
        <dbReference type="Proteomes" id="UP000823934"/>
    </source>
</evidence>
<reference evidence="10" key="2">
    <citation type="submission" date="2021-04" db="EMBL/GenBank/DDBJ databases">
        <authorList>
            <person name="Gilroy R."/>
        </authorList>
    </citation>
    <scope>NUCLEOTIDE SEQUENCE</scope>
    <source>
        <strain evidence="10">CHK160-9182</strain>
    </source>
</reference>
<evidence type="ECO:0000256" key="3">
    <source>
        <dbReference type="ARBA" id="ARBA00022723"/>
    </source>
</evidence>
<evidence type="ECO:0000256" key="4">
    <source>
        <dbReference type="ARBA" id="ARBA00023004"/>
    </source>
</evidence>
<protein>
    <recommendedName>
        <fullName evidence="1">Redox-sensitive transcriptional activator SoxR</fullName>
    </recommendedName>
</protein>
<dbReference type="InterPro" id="IPR010211">
    <property type="entry name" value="Redox-sen_tscrpt-act_SoxR"/>
</dbReference>